<dbReference type="STRING" id="561061.SAMN05660862_0623"/>
<evidence type="ECO:0000256" key="3">
    <source>
        <dbReference type="SAM" id="SignalP"/>
    </source>
</evidence>
<sequence>MKKLFFSSIILSLILQACSEPKAATEATTVPSLPVYTVNEADAHTIKEYPAAIRGITDIEIRPQVGGTLERVYVDEGAYVTKGQLLFKINERPFREQLNITIANVNAAKAALINTQLEIDKLTPLVQNKVVSDFQLKSAQAAHQVALSNLEQAKAMVENAKIDLGYSNVHAPVSGYIGRLPKRQGSLLSPTDVEALTTVSNVSQVYVYFSLGEIDFIQFKNQNLGTTLSDKVKNLAPVTLELADKSAYQEVGKIDAVNGQFDPNTGSIMLRATFPNPQGILRSGNTGKIQLKIKHDHAILVPQEATVEVQDKVFVYALDGANKVTKKQIQIVGRSGNNYLIGDELQSGDRIVHKGFDRLQDGMQIAPETKKVFAAKTN</sequence>
<dbReference type="PROSITE" id="PS51257">
    <property type="entry name" value="PROKAR_LIPOPROTEIN"/>
    <property type="match status" value="1"/>
</dbReference>
<feature type="domain" description="Multidrug resistance protein MdtA-like alpha-helical hairpin" evidence="4">
    <location>
        <begin position="103"/>
        <end position="167"/>
    </location>
</feature>
<dbReference type="InterPro" id="IPR058625">
    <property type="entry name" value="MdtA-like_BSH"/>
</dbReference>
<dbReference type="AlphaFoldDB" id="A0A1X7IBV6"/>
<dbReference type="Pfam" id="PF25967">
    <property type="entry name" value="RND-MFP_C"/>
    <property type="match status" value="1"/>
</dbReference>
<dbReference type="PANTHER" id="PTHR30158">
    <property type="entry name" value="ACRA/E-RELATED COMPONENT OF DRUG EFFLUX TRANSPORTER"/>
    <property type="match status" value="1"/>
</dbReference>
<protein>
    <submittedName>
        <fullName evidence="8">Membrane fusion protein, multidrug efflux system</fullName>
    </submittedName>
</protein>
<keyword evidence="3" id="KW-0732">Signal</keyword>
<feature type="domain" description="Multidrug resistance protein MdtA-like beta-barrel" evidence="6">
    <location>
        <begin position="205"/>
        <end position="293"/>
    </location>
</feature>
<dbReference type="SUPFAM" id="SSF111369">
    <property type="entry name" value="HlyD-like secretion proteins"/>
    <property type="match status" value="1"/>
</dbReference>
<evidence type="ECO:0000256" key="1">
    <source>
        <dbReference type="ARBA" id="ARBA00004196"/>
    </source>
</evidence>
<dbReference type="GO" id="GO:0022857">
    <property type="term" value="F:transmembrane transporter activity"/>
    <property type="evidence" value="ECO:0007669"/>
    <property type="project" value="InterPro"/>
</dbReference>
<dbReference type="Proteomes" id="UP000192980">
    <property type="component" value="Unassembled WGS sequence"/>
</dbReference>
<dbReference type="NCBIfam" id="TIGR01730">
    <property type="entry name" value="RND_mfp"/>
    <property type="match status" value="1"/>
</dbReference>
<dbReference type="Gene3D" id="2.40.420.20">
    <property type="match status" value="1"/>
</dbReference>
<evidence type="ECO:0000259" key="5">
    <source>
        <dbReference type="Pfam" id="PF25917"/>
    </source>
</evidence>
<dbReference type="InterPro" id="IPR058626">
    <property type="entry name" value="MdtA-like_b-barrel"/>
</dbReference>
<evidence type="ECO:0000259" key="6">
    <source>
        <dbReference type="Pfam" id="PF25944"/>
    </source>
</evidence>
<accession>A0A1X7IBV6</accession>
<evidence type="ECO:0000313" key="9">
    <source>
        <dbReference type="Proteomes" id="UP000192980"/>
    </source>
</evidence>
<evidence type="ECO:0000313" key="8">
    <source>
        <dbReference type="EMBL" id="SMG11689.1"/>
    </source>
</evidence>
<comment type="subcellular location">
    <subcellularLocation>
        <location evidence="1">Cell envelope</location>
    </subcellularLocation>
</comment>
<reference evidence="8 9" key="1">
    <citation type="submission" date="2017-04" db="EMBL/GenBank/DDBJ databases">
        <authorList>
            <person name="Afonso C.L."/>
            <person name="Miller P.J."/>
            <person name="Scott M.A."/>
            <person name="Spackman E."/>
            <person name="Goraichik I."/>
            <person name="Dimitrov K.M."/>
            <person name="Suarez D.L."/>
            <person name="Swayne D.E."/>
        </authorList>
    </citation>
    <scope>NUCLEOTIDE SEQUENCE [LARGE SCALE GENOMIC DNA]</scope>
    <source>
        <strain evidence="8 9">DSM 22418</strain>
    </source>
</reference>
<dbReference type="GO" id="GO:0046677">
    <property type="term" value="P:response to antibiotic"/>
    <property type="evidence" value="ECO:0007669"/>
    <property type="project" value="TreeGrafter"/>
</dbReference>
<evidence type="ECO:0000256" key="2">
    <source>
        <dbReference type="ARBA" id="ARBA00009477"/>
    </source>
</evidence>
<dbReference type="Gene3D" id="2.40.50.100">
    <property type="match status" value="1"/>
</dbReference>
<organism evidence="8 9">
    <name type="scientific">Sphingobacterium psychroaquaticum</name>
    <dbReference type="NCBI Taxonomy" id="561061"/>
    <lineage>
        <taxon>Bacteria</taxon>
        <taxon>Pseudomonadati</taxon>
        <taxon>Bacteroidota</taxon>
        <taxon>Sphingobacteriia</taxon>
        <taxon>Sphingobacteriales</taxon>
        <taxon>Sphingobacteriaceae</taxon>
        <taxon>Sphingobacterium</taxon>
    </lineage>
</organism>
<dbReference type="RefSeq" id="WP_085471483.1">
    <property type="nucleotide sequence ID" value="NZ_FXAU01000001.1"/>
</dbReference>
<feature type="signal peptide" evidence="3">
    <location>
        <begin position="1"/>
        <end position="23"/>
    </location>
</feature>
<dbReference type="EMBL" id="FXAU01000001">
    <property type="protein sequence ID" value="SMG11689.1"/>
    <property type="molecule type" value="Genomic_DNA"/>
</dbReference>
<feature type="domain" description="Multidrug resistance protein MdtA-like C-terminal permuted SH3" evidence="7">
    <location>
        <begin position="298"/>
        <end position="358"/>
    </location>
</feature>
<dbReference type="PANTHER" id="PTHR30158:SF23">
    <property type="entry name" value="MULTIDRUG RESISTANCE PROTEIN MEXA"/>
    <property type="match status" value="1"/>
</dbReference>
<keyword evidence="9" id="KW-1185">Reference proteome</keyword>
<evidence type="ECO:0000259" key="7">
    <source>
        <dbReference type="Pfam" id="PF25967"/>
    </source>
</evidence>
<feature type="chain" id="PRO_5013390206" evidence="3">
    <location>
        <begin position="24"/>
        <end position="378"/>
    </location>
</feature>
<dbReference type="Pfam" id="PF25876">
    <property type="entry name" value="HH_MFP_RND"/>
    <property type="match status" value="1"/>
</dbReference>
<comment type="similarity">
    <text evidence="2">Belongs to the membrane fusion protein (MFP) (TC 8.A.1) family.</text>
</comment>
<feature type="domain" description="Multidrug resistance protein MdtA-like barrel-sandwich hybrid" evidence="5">
    <location>
        <begin position="59"/>
        <end position="198"/>
    </location>
</feature>
<dbReference type="Pfam" id="PF25917">
    <property type="entry name" value="BSH_RND"/>
    <property type="match status" value="1"/>
</dbReference>
<name>A0A1X7IBV6_9SPHI</name>
<dbReference type="InterPro" id="IPR006143">
    <property type="entry name" value="RND_pump_MFP"/>
</dbReference>
<dbReference type="GO" id="GO:0005886">
    <property type="term" value="C:plasma membrane"/>
    <property type="evidence" value="ECO:0007669"/>
    <property type="project" value="TreeGrafter"/>
</dbReference>
<proteinExistence type="inferred from homology"/>
<gene>
    <name evidence="8" type="ORF">SAMN05660862_0623</name>
</gene>
<dbReference type="Pfam" id="PF25944">
    <property type="entry name" value="Beta-barrel_RND"/>
    <property type="match status" value="1"/>
</dbReference>
<dbReference type="InterPro" id="IPR058627">
    <property type="entry name" value="MdtA-like_C"/>
</dbReference>
<dbReference type="OrthoDB" id="9801814at2"/>
<dbReference type="Gene3D" id="1.10.287.470">
    <property type="entry name" value="Helix hairpin bin"/>
    <property type="match status" value="1"/>
</dbReference>
<dbReference type="Gene3D" id="2.40.30.170">
    <property type="match status" value="1"/>
</dbReference>
<dbReference type="GO" id="GO:0030313">
    <property type="term" value="C:cell envelope"/>
    <property type="evidence" value="ECO:0007669"/>
    <property type="project" value="UniProtKB-SubCell"/>
</dbReference>
<evidence type="ECO:0000259" key="4">
    <source>
        <dbReference type="Pfam" id="PF25876"/>
    </source>
</evidence>
<dbReference type="InterPro" id="IPR058624">
    <property type="entry name" value="MdtA-like_HH"/>
</dbReference>